<dbReference type="PRINTS" id="PR00834">
    <property type="entry name" value="PROTEASES2C"/>
</dbReference>
<dbReference type="SMART" id="SM00228">
    <property type="entry name" value="PDZ"/>
    <property type="match status" value="2"/>
</dbReference>
<dbReference type="Pfam" id="PF17820">
    <property type="entry name" value="PDZ_6"/>
    <property type="match status" value="1"/>
</dbReference>
<keyword evidence="5" id="KW-1185">Reference proteome</keyword>
<dbReference type="SUPFAM" id="SSF50156">
    <property type="entry name" value="PDZ domain-like"/>
    <property type="match status" value="2"/>
</dbReference>
<dbReference type="STRING" id="1123071.SAMN02745181_0253"/>
<keyword evidence="1 4" id="KW-0645">Protease</keyword>
<organism evidence="4 5">
    <name type="scientific">Rubritalea squalenifaciens DSM 18772</name>
    <dbReference type="NCBI Taxonomy" id="1123071"/>
    <lineage>
        <taxon>Bacteria</taxon>
        <taxon>Pseudomonadati</taxon>
        <taxon>Verrucomicrobiota</taxon>
        <taxon>Verrucomicrobiia</taxon>
        <taxon>Verrucomicrobiales</taxon>
        <taxon>Rubritaleaceae</taxon>
        <taxon>Rubritalea</taxon>
    </lineage>
</organism>
<dbReference type="GO" id="GO:0006508">
    <property type="term" value="P:proteolysis"/>
    <property type="evidence" value="ECO:0007669"/>
    <property type="project" value="UniProtKB-KW"/>
</dbReference>
<dbReference type="GO" id="GO:0004252">
    <property type="term" value="F:serine-type endopeptidase activity"/>
    <property type="evidence" value="ECO:0007669"/>
    <property type="project" value="InterPro"/>
</dbReference>
<dbReference type="EMBL" id="FQYR01000002">
    <property type="protein sequence ID" value="SHI49547.1"/>
    <property type="molecule type" value="Genomic_DNA"/>
</dbReference>
<dbReference type="InterPro" id="IPR051201">
    <property type="entry name" value="Chloro_Bact_Ser_Proteases"/>
</dbReference>
<feature type="domain" description="PDZ" evidence="3">
    <location>
        <begin position="290"/>
        <end position="373"/>
    </location>
</feature>
<sequence length="499" mass="55167">MKEGYRKLLVLTIVLLSAFLVVTGIRKISNTPGLLDFIKNSVSTDGQSEKATLAKDPPISEDEIPMLQKLNGEYTKLTEAVMPSVVSLNTAGVEGKRVIDRFGRPVVKRSETTSQGSGVIVSYEGHVITNYHVIANKQKIQVITEGNHAYWAEIVGMDPMLDIAVLKINGKGKFKPLKFGDSDEVREGNIVLAFGNPFQIGKSVTNGVISARERSLSDQQGELLQSSAAVNPGYSGGPLVNTKGEIIGINSQIYTTDQENPGFQGISFSIPSNIVKDTFEAIRKRGRPVRGFLGVSMEELTNNKKLELSYGMSHGALIDRVGPDTPAEKAGLQHNDIVLEYNDKEVRDPSHLIGMVQRTKVGEKVPMTIWRDQRKVQITAEIVEYDSILATLSEDLEKIKNPITILKAVGIEVTHLSMEEWRKGYTGVKVQSIIAKSQAEGLLEKGDIITHVDNRSVTQPDIFYRYLLKYAIKRPITLTVTKMNDNNVRKVTIQPLNQR</sequence>
<accession>A0A1M6BLL9</accession>
<evidence type="ECO:0000256" key="2">
    <source>
        <dbReference type="ARBA" id="ARBA00022801"/>
    </source>
</evidence>
<dbReference type="PROSITE" id="PS50106">
    <property type="entry name" value="PDZ"/>
    <property type="match status" value="1"/>
</dbReference>
<dbReference type="Pfam" id="PF13180">
    <property type="entry name" value="PDZ_2"/>
    <property type="match status" value="1"/>
</dbReference>
<dbReference type="InterPro" id="IPR001940">
    <property type="entry name" value="Peptidase_S1C"/>
</dbReference>
<gene>
    <name evidence="4" type="ORF">SAMN02745181_0253</name>
</gene>
<dbReference type="AlphaFoldDB" id="A0A1M6BLL9"/>
<dbReference type="Gene3D" id="2.40.10.120">
    <property type="match status" value="1"/>
</dbReference>
<dbReference type="InterPro" id="IPR001478">
    <property type="entry name" value="PDZ"/>
</dbReference>
<evidence type="ECO:0000256" key="1">
    <source>
        <dbReference type="ARBA" id="ARBA00022670"/>
    </source>
</evidence>
<dbReference type="OrthoDB" id="9758917at2"/>
<evidence type="ECO:0000259" key="3">
    <source>
        <dbReference type="PROSITE" id="PS50106"/>
    </source>
</evidence>
<keyword evidence="2" id="KW-0378">Hydrolase</keyword>
<proteinExistence type="predicted"/>
<reference evidence="4 5" key="1">
    <citation type="submission" date="2016-11" db="EMBL/GenBank/DDBJ databases">
        <authorList>
            <person name="Jaros S."/>
            <person name="Januszkiewicz K."/>
            <person name="Wedrychowicz H."/>
        </authorList>
    </citation>
    <scope>NUCLEOTIDE SEQUENCE [LARGE SCALE GENOMIC DNA]</scope>
    <source>
        <strain evidence="4 5">DSM 18772</strain>
    </source>
</reference>
<dbReference type="InterPro" id="IPR036034">
    <property type="entry name" value="PDZ_sf"/>
</dbReference>
<dbReference type="InParanoid" id="A0A1M6BLL9"/>
<dbReference type="Proteomes" id="UP000184510">
    <property type="component" value="Unassembled WGS sequence"/>
</dbReference>
<dbReference type="Gene3D" id="2.30.42.10">
    <property type="match status" value="2"/>
</dbReference>
<evidence type="ECO:0000313" key="4">
    <source>
        <dbReference type="EMBL" id="SHI49547.1"/>
    </source>
</evidence>
<dbReference type="InterPro" id="IPR009003">
    <property type="entry name" value="Peptidase_S1_PA"/>
</dbReference>
<dbReference type="SUPFAM" id="SSF50494">
    <property type="entry name" value="Trypsin-like serine proteases"/>
    <property type="match status" value="1"/>
</dbReference>
<dbReference type="InterPro" id="IPR041489">
    <property type="entry name" value="PDZ_6"/>
</dbReference>
<protein>
    <submittedName>
        <fullName evidence="4">Serine protease Do</fullName>
    </submittedName>
</protein>
<dbReference type="FunCoup" id="A0A1M6BLL9">
    <property type="interactions" value="461"/>
</dbReference>
<dbReference type="RefSeq" id="WP_143157691.1">
    <property type="nucleotide sequence ID" value="NZ_FQYR01000002.1"/>
</dbReference>
<dbReference type="Pfam" id="PF13365">
    <property type="entry name" value="Trypsin_2"/>
    <property type="match status" value="1"/>
</dbReference>
<dbReference type="PANTHER" id="PTHR43343:SF3">
    <property type="entry name" value="PROTEASE DO-LIKE 8, CHLOROPLASTIC"/>
    <property type="match status" value="1"/>
</dbReference>
<dbReference type="PANTHER" id="PTHR43343">
    <property type="entry name" value="PEPTIDASE S12"/>
    <property type="match status" value="1"/>
</dbReference>
<evidence type="ECO:0000313" key="5">
    <source>
        <dbReference type="Proteomes" id="UP000184510"/>
    </source>
</evidence>
<name>A0A1M6BLL9_9BACT</name>